<accession>A0A1B8GVG9</accession>
<dbReference type="EMBL" id="KV460211">
    <property type="protein sequence ID" value="OBT99808.1"/>
    <property type="molecule type" value="Genomic_DNA"/>
</dbReference>
<name>A0A1B8GVG9_9PEZI</name>
<evidence type="ECO:0000313" key="2">
    <source>
        <dbReference type="Proteomes" id="UP000091956"/>
    </source>
</evidence>
<protein>
    <submittedName>
        <fullName evidence="1">Uncharacterized protein</fullName>
    </submittedName>
</protein>
<organism evidence="1 2">
    <name type="scientific">Pseudogymnoascus verrucosus</name>
    <dbReference type="NCBI Taxonomy" id="342668"/>
    <lineage>
        <taxon>Eukaryota</taxon>
        <taxon>Fungi</taxon>
        <taxon>Dikarya</taxon>
        <taxon>Ascomycota</taxon>
        <taxon>Pezizomycotina</taxon>
        <taxon>Leotiomycetes</taxon>
        <taxon>Thelebolales</taxon>
        <taxon>Thelebolaceae</taxon>
        <taxon>Pseudogymnoascus</taxon>
    </lineage>
</organism>
<proteinExistence type="predicted"/>
<dbReference type="GeneID" id="28835541"/>
<dbReference type="AlphaFoldDB" id="A0A1B8GVG9"/>
<reference evidence="2" key="2">
    <citation type="journal article" date="2018" name="Nat. Commun.">
        <title>Extreme sensitivity to ultraviolet light in the fungal pathogen causing white-nose syndrome of bats.</title>
        <authorList>
            <person name="Palmer J.M."/>
            <person name="Drees K.P."/>
            <person name="Foster J.T."/>
            <person name="Lindner D.L."/>
        </authorList>
    </citation>
    <scope>NUCLEOTIDE SEQUENCE [LARGE SCALE GENOMIC DNA]</scope>
    <source>
        <strain evidence="2">UAMH 10579</strain>
    </source>
</reference>
<dbReference type="RefSeq" id="XP_018133541.1">
    <property type="nucleotide sequence ID" value="XM_018271666.2"/>
</dbReference>
<keyword evidence="2" id="KW-1185">Reference proteome</keyword>
<reference evidence="1 2" key="1">
    <citation type="submission" date="2016-03" db="EMBL/GenBank/DDBJ databases">
        <title>Comparative genomics of Pseudogymnoascus destructans, the fungus causing white-nose syndrome of bats.</title>
        <authorList>
            <person name="Palmer J.M."/>
            <person name="Drees K.P."/>
            <person name="Foster J.T."/>
            <person name="Lindner D.L."/>
        </authorList>
    </citation>
    <scope>NUCLEOTIDE SEQUENCE [LARGE SCALE GENOMIC DNA]</scope>
    <source>
        <strain evidence="1 2">UAMH 10579</strain>
    </source>
</reference>
<evidence type="ECO:0000313" key="1">
    <source>
        <dbReference type="EMBL" id="OBT99808.1"/>
    </source>
</evidence>
<sequence length="137" mass="14753">MDSPCSPYSSLPGLNDFSCTGTTGPYDHNITSPKYTAANQNGQATMDALKACCKSPVTQVHPELYGICYSNCKTTGLEQALEVDWCLGNYTQKRPDYLFASLGCETTVSSATMLRRTSSWEGLVILSLVVSAAATMM</sequence>
<dbReference type="OrthoDB" id="3437726at2759"/>
<gene>
    <name evidence="1" type="ORF">VE01_02155</name>
</gene>
<dbReference type="Proteomes" id="UP000091956">
    <property type="component" value="Unassembled WGS sequence"/>
</dbReference>